<dbReference type="InParanoid" id="G0N336"/>
<sequence>MTLSIVSYAPLRQKKLKKTEKFIFLFIFSCGVEKVVLFTAVNFYFASRLNFCEKITAAKIMDAVIIPLVFQVTLLVYYQKSISCKKLWGRSRKSTATVAPVRDGSS</sequence>
<dbReference type="Proteomes" id="UP000008068">
    <property type="component" value="Unassembled WGS sequence"/>
</dbReference>
<reference evidence="3" key="1">
    <citation type="submission" date="2011-07" db="EMBL/GenBank/DDBJ databases">
        <authorList>
            <consortium name="Caenorhabditis brenneri Sequencing and Analysis Consortium"/>
            <person name="Wilson R.K."/>
        </authorList>
    </citation>
    <scope>NUCLEOTIDE SEQUENCE [LARGE SCALE GENOMIC DNA]</scope>
    <source>
        <strain evidence="3">PB2801</strain>
    </source>
</reference>
<protein>
    <submittedName>
        <fullName evidence="2">Uncharacterized protein</fullName>
    </submittedName>
</protein>
<gene>
    <name evidence="2" type="ORF">CAEBREN_20722</name>
</gene>
<keyword evidence="1" id="KW-0472">Membrane</keyword>
<dbReference type="HOGENOM" id="CLU_2225531_0_0_1"/>
<organism evidence="3">
    <name type="scientific">Caenorhabditis brenneri</name>
    <name type="common">Nematode worm</name>
    <dbReference type="NCBI Taxonomy" id="135651"/>
    <lineage>
        <taxon>Eukaryota</taxon>
        <taxon>Metazoa</taxon>
        <taxon>Ecdysozoa</taxon>
        <taxon>Nematoda</taxon>
        <taxon>Chromadorea</taxon>
        <taxon>Rhabditida</taxon>
        <taxon>Rhabditina</taxon>
        <taxon>Rhabditomorpha</taxon>
        <taxon>Rhabditoidea</taxon>
        <taxon>Rhabditidae</taxon>
        <taxon>Peloderinae</taxon>
        <taxon>Caenorhabditis</taxon>
    </lineage>
</organism>
<evidence type="ECO:0000256" key="1">
    <source>
        <dbReference type="SAM" id="Phobius"/>
    </source>
</evidence>
<keyword evidence="1" id="KW-1133">Transmembrane helix</keyword>
<feature type="transmembrane region" description="Helical" evidence="1">
    <location>
        <begin position="57"/>
        <end position="78"/>
    </location>
</feature>
<dbReference type="EMBL" id="GL379833">
    <property type="protein sequence ID" value="EGT51376.1"/>
    <property type="molecule type" value="Genomic_DNA"/>
</dbReference>
<evidence type="ECO:0000313" key="2">
    <source>
        <dbReference type="EMBL" id="EGT51376.1"/>
    </source>
</evidence>
<accession>G0N336</accession>
<evidence type="ECO:0000313" key="3">
    <source>
        <dbReference type="Proteomes" id="UP000008068"/>
    </source>
</evidence>
<proteinExistence type="predicted"/>
<keyword evidence="3" id="KW-1185">Reference proteome</keyword>
<feature type="transmembrane region" description="Helical" evidence="1">
    <location>
        <begin position="22"/>
        <end position="45"/>
    </location>
</feature>
<name>G0N336_CAEBE</name>
<dbReference type="AlphaFoldDB" id="G0N336"/>
<keyword evidence="1" id="KW-0812">Transmembrane</keyword>